<evidence type="ECO:0000313" key="4">
    <source>
        <dbReference type="Proteomes" id="UP000010116"/>
    </source>
</evidence>
<dbReference type="GO" id="GO:0004792">
    <property type="term" value="F:thiosulfate-cyanide sulfurtransferase activity"/>
    <property type="evidence" value="ECO:0007669"/>
    <property type="project" value="TreeGrafter"/>
</dbReference>
<evidence type="ECO:0000313" key="3">
    <source>
        <dbReference type="EMBL" id="EJP73467.1"/>
    </source>
</evidence>
<feature type="domain" description="THIF-type NAD/FAD binding fold" evidence="2">
    <location>
        <begin position="7"/>
        <end position="226"/>
    </location>
</feature>
<sequence>MNKNFFEKQMLVDGFNEDSLKKLLNSKVLIIGCGGVGHPAIIYLLSTGIGNLYIADDDLVDFNNLHRQFIFDQNDIGKSKVEIIKSKLAGKYPHSNIVSINKRIDEKYLFEIIDDIDVVIDASDNFETRYLVNDICVEKQVPLVSGSCINQEGQIISFKNNDSGPCYECLFPRKKNLLDQNCESEGVIPTVAGSVGTFSSMQAISIILGDEECFNKLILINMKAGKIAQSFLSENPGCIICS</sequence>
<dbReference type="GO" id="GO:0016779">
    <property type="term" value="F:nucleotidyltransferase activity"/>
    <property type="evidence" value="ECO:0007669"/>
    <property type="project" value="TreeGrafter"/>
</dbReference>
<dbReference type="FunFam" id="3.40.50.720:FF:000080">
    <property type="entry name" value="Thiazole biosynthesis adenylyltransferase ThiF"/>
    <property type="match status" value="1"/>
</dbReference>
<evidence type="ECO:0000259" key="2">
    <source>
        <dbReference type="Pfam" id="PF00899"/>
    </source>
</evidence>
<reference evidence="3 4" key="1">
    <citation type="journal article" date="2012" name="ISME J.">
        <title>Genomic insights to SAR86, an abundant and uncultivated marine bacterial lineage.</title>
        <authorList>
            <person name="Dupont C.L."/>
            <person name="Rusch D.B."/>
            <person name="Yooseph S."/>
            <person name="Lombardo M.J."/>
            <person name="Richter R.A."/>
            <person name="Valas R."/>
            <person name="Novotny M."/>
            <person name="Yee-Greenbaum J."/>
            <person name="Selengut J.D."/>
            <person name="Haft D.H."/>
            <person name="Halpern A.L."/>
            <person name="Lasken R.S."/>
            <person name="Nealson K."/>
            <person name="Friedman R."/>
            <person name="Venter J.C."/>
        </authorList>
    </citation>
    <scope>NUCLEOTIDE SEQUENCE [LARGE SCALE GENOMIC DNA]</scope>
</reference>
<dbReference type="InterPro" id="IPR045886">
    <property type="entry name" value="ThiF/MoeB/HesA"/>
</dbReference>
<dbReference type="PANTHER" id="PTHR10953:SF102">
    <property type="entry name" value="ADENYLYLTRANSFERASE AND SULFURTRANSFERASE MOCS3"/>
    <property type="match status" value="1"/>
</dbReference>
<proteinExistence type="inferred from homology"/>
<dbReference type="HOGENOM" id="CLU_013325_10_3_6"/>
<gene>
    <name evidence="3" type="ORF">NT02SARS_0289</name>
</gene>
<dbReference type="GO" id="GO:0008146">
    <property type="term" value="F:sulfotransferase activity"/>
    <property type="evidence" value="ECO:0007669"/>
    <property type="project" value="TreeGrafter"/>
</dbReference>
<dbReference type="PANTHER" id="PTHR10953">
    <property type="entry name" value="UBIQUITIN-ACTIVATING ENZYME E1"/>
    <property type="match status" value="1"/>
</dbReference>
<dbReference type="Proteomes" id="UP000010116">
    <property type="component" value="Unassembled WGS sequence"/>
</dbReference>
<dbReference type="EMBL" id="JH611165">
    <property type="protein sequence ID" value="EJP73467.1"/>
    <property type="molecule type" value="Genomic_DNA"/>
</dbReference>
<dbReference type="InterPro" id="IPR035985">
    <property type="entry name" value="Ubiquitin-activating_enz"/>
</dbReference>
<evidence type="ECO:0000256" key="1">
    <source>
        <dbReference type="ARBA" id="ARBA00009919"/>
    </source>
</evidence>
<name>J4V4N3_9GAMM</name>
<dbReference type="Gene3D" id="3.40.50.720">
    <property type="entry name" value="NAD(P)-binding Rossmann-like Domain"/>
    <property type="match status" value="1"/>
</dbReference>
<accession>J4V4N3</accession>
<dbReference type="GO" id="GO:0008641">
    <property type="term" value="F:ubiquitin-like modifier activating enzyme activity"/>
    <property type="evidence" value="ECO:0007669"/>
    <property type="project" value="InterPro"/>
</dbReference>
<dbReference type="Pfam" id="PF00899">
    <property type="entry name" value="ThiF"/>
    <property type="match status" value="1"/>
</dbReference>
<dbReference type="AlphaFoldDB" id="J4V4N3"/>
<dbReference type="SUPFAM" id="SSF69572">
    <property type="entry name" value="Activating enzymes of the ubiquitin-like proteins"/>
    <property type="match status" value="1"/>
</dbReference>
<protein>
    <submittedName>
        <fullName evidence="3">Molybdopterin biosynthesis protein MoeB</fullName>
    </submittedName>
</protein>
<dbReference type="CDD" id="cd00757">
    <property type="entry name" value="ThiF_MoeB_HesA_family"/>
    <property type="match status" value="1"/>
</dbReference>
<comment type="similarity">
    <text evidence="1">Belongs to the HesA/MoeB/ThiF family.</text>
</comment>
<organism evidence="3 4">
    <name type="scientific">SAR86 cluster bacterium SAR86B</name>
    <dbReference type="NCBI Taxonomy" id="1123867"/>
    <lineage>
        <taxon>Bacteria</taxon>
        <taxon>Pseudomonadati</taxon>
        <taxon>Pseudomonadota</taxon>
        <taxon>Gammaproteobacteria</taxon>
        <taxon>SAR86 cluster</taxon>
    </lineage>
</organism>
<dbReference type="GO" id="GO:0005829">
    <property type="term" value="C:cytosol"/>
    <property type="evidence" value="ECO:0007669"/>
    <property type="project" value="TreeGrafter"/>
</dbReference>
<dbReference type="InterPro" id="IPR000594">
    <property type="entry name" value="ThiF_NAD_FAD-bd"/>
</dbReference>